<keyword evidence="2" id="KW-1185">Reference proteome</keyword>
<sequence>MANPPQRPAISLAVRVNLQSVDATLRPTPPQALDVLSNFRGTFIGNGFNTIWRPSSGSNTFPNPVPAGGNNKPDPVFPNESILELNLTTEEITFTDNLGSIPNRGLKEQKDLILSGVSYLQVVRDVTNPKSGRADDTPRDIHFEPGLWIKVPADNNNAESLARMASIPHGTTINAQCLAPTTRIQNGNPAVNDIVDITPFPIARPNGRLNNQFPAMNVTNMNTSRLPQDLNPFVTNGTITQAILNNPNTVLVNANGGKTIVSMVTFEVSTAPSSAKQSDSDGISNIAYLEGKSLDPPSRSTAVQNADAASMTARFWISDVQCDIVVPPFRAGENIRIQPNDNVADPRPTFTVDTSISNADARTIQATFKQIQYSQVVNLDFDGLTWPHVSVATLVPAADIPVSLLH</sequence>
<accession>A0A2P4ZCR7</accession>
<evidence type="ECO:0000313" key="2">
    <source>
        <dbReference type="Proteomes" id="UP000054821"/>
    </source>
</evidence>
<dbReference type="RefSeq" id="XP_024404784.1">
    <property type="nucleotide sequence ID" value="XM_024550450.1"/>
</dbReference>
<dbReference type="AlphaFoldDB" id="A0A2P4ZCR7"/>
<dbReference type="EMBL" id="JPDN02000041">
    <property type="protein sequence ID" value="PON22089.1"/>
    <property type="molecule type" value="Genomic_DNA"/>
</dbReference>
<reference evidence="1 2" key="1">
    <citation type="journal article" date="2016" name="Genome Announc.">
        <title>Draft Whole-Genome Sequence of Trichoderma gamsii T6085, a Promising Biocontrol Agent of Fusarium Head Blight on Wheat.</title>
        <authorList>
            <person name="Baroncelli R."/>
            <person name="Zapparata A."/>
            <person name="Piaggeschi G."/>
            <person name="Sarrocco S."/>
            <person name="Vannacci G."/>
        </authorList>
    </citation>
    <scope>NUCLEOTIDE SEQUENCE [LARGE SCALE GENOMIC DNA]</scope>
    <source>
        <strain evidence="1 2">T6085</strain>
    </source>
</reference>
<name>A0A2P4ZCR7_9HYPO</name>
<comment type="caution">
    <text evidence="1">The sequence shown here is derived from an EMBL/GenBank/DDBJ whole genome shotgun (WGS) entry which is preliminary data.</text>
</comment>
<organism evidence="1 2">
    <name type="scientific">Trichoderma gamsii</name>
    <dbReference type="NCBI Taxonomy" id="398673"/>
    <lineage>
        <taxon>Eukaryota</taxon>
        <taxon>Fungi</taxon>
        <taxon>Dikarya</taxon>
        <taxon>Ascomycota</taxon>
        <taxon>Pezizomycotina</taxon>
        <taxon>Sordariomycetes</taxon>
        <taxon>Hypocreomycetidae</taxon>
        <taxon>Hypocreales</taxon>
        <taxon>Hypocreaceae</taxon>
        <taxon>Trichoderma</taxon>
    </lineage>
</organism>
<proteinExistence type="predicted"/>
<protein>
    <submittedName>
        <fullName evidence="1">Uncharacterized protein</fullName>
    </submittedName>
</protein>
<evidence type="ECO:0000313" key="1">
    <source>
        <dbReference type="EMBL" id="PON22089.1"/>
    </source>
</evidence>
<dbReference type="GeneID" id="36347821"/>
<dbReference type="InterPro" id="IPR047975">
    <property type="entry name" value="Heme_bind_FMP"/>
</dbReference>
<dbReference type="NCBIfam" id="NF040572">
    <property type="entry name" value="heme_bind_FMP"/>
    <property type="match status" value="1"/>
</dbReference>
<dbReference type="Proteomes" id="UP000054821">
    <property type="component" value="Unassembled WGS sequence"/>
</dbReference>
<gene>
    <name evidence="1" type="ORF">TGAM01_v208963</name>
</gene>